<name>A0A6I4U9X2_9SPHN</name>
<accession>A0A6I4U9X2</accession>
<reference evidence="1 4" key="2">
    <citation type="submission" date="2023-07" db="EMBL/GenBank/DDBJ databases">
        <title>Genomic Encyclopedia of Type Strains, Phase IV (KMG-IV): sequencing the most valuable type-strain genomes for metagenomic binning, comparative biology and taxonomic classification.</title>
        <authorList>
            <person name="Goeker M."/>
        </authorList>
    </citation>
    <scope>NUCLEOTIDE SEQUENCE [LARGE SCALE GENOMIC DNA]</scope>
    <source>
        <strain evidence="1 4">DSM 14432</strain>
    </source>
</reference>
<evidence type="ECO:0000313" key="1">
    <source>
        <dbReference type="EMBL" id="MDQ0565936.1"/>
    </source>
</evidence>
<comment type="caution">
    <text evidence="2">The sequence shown here is derived from an EMBL/GenBank/DDBJ whole genome shotgun (WGS) entry which is preliminary data.</text>
</comment>
<proteinExistence type="predicted"/>
<reference evidence="2 3" key="1">
    <citation type="submission" date="2019-12" db="EMBL/GenBank/DDBJ databases">
        <title>Genomic-based taxomic classification of the family Erythrobacteraceae.</title>
        <authorList>
            <person name="Xu L."/>
        </authorList>
    </citation>
    <scope>NUCLEOTIDE SEQUENCE [LARGE SCALE GENOMIC DNA]</scope>
    <source>
        <strain evidence="2 3">CGMCC 1.8703</strain>
    </source>
</reference>
<dbReference type="EMBL" id="JAUSWK010000002">
    <property type="protein sequence ID" value="MDQ0565936.1"/>
    <property type="molecule type" value="Genomic_DNA"/>
</dbReference>
<evidence type="ECO:0000313" key="4">
    <source>
        <dbReference type="Proteomes" id="UP001238601"/>
    </source>
</evidence>
<evidence type="ECO:0000313" key="3">
    <source>
        <dbReference type="Proteomes" id="UP000439914"/>
    </source>
</evidence>
<evidence type="ECO:0000313" key="2">
    <source>
        <dbReference type="EMBL" id="MXP34304.1"/>
    </source>
</evidence>
<keyword evidence="4" id="KW-1185">Reference proteome</keyword>
<sequence length="193" mass="21790">MPYRNYSRFPERMVVLSILPPPLALDRQAPFGFGAFIINRRWRDEAEFASYAHGYGAGYDPERMRSHIETLFTPETTALIHIAAPSFSRRHKLAPLPYSSSYSRYIPRCGLRRNIHAVIPHDQLVHAARVGGISIHGPNPTAIQRIGRLHTEAQATWLFWVIAACPPRMRRSVLAGYVAWTKLQKAKGCGSTV</sequence>
<gene>
    <name evidence="2" type="ORF">GRI55_00795</name>
    <name evidence="1" type="ORF">QOZ97_001469</name>
</gene>
<dbReference type="Proteomes" id="UP001238601">
    <property type="component" value="Unassembled WGS sequence"/>
</dbReference>
<dbReference type="Proteomes" id="UP000439914">
    <property type="component" value="Unassembled WGS sequence"/>
</dbReference>
<dbReference type="GeneID" id="93686297"/>
<dbReference type="RefSeq" id="WP_160765880.1">
    <property type="nucleotide sequence ID" value="NZ_JAUSWK010000002.1"/>
</dbReference>
<dbReference type="EMBL" id="WTYG01000001">
    <property type="protein sequence ID" value="MXP34304.1"/>
    <property type="molecule type" value="Genomic_DNA"/>
</dbReference>
<organism evidence="2 3">
    <name type="scientific">Qipengyuania citrea</name>
    <dbReference type="NCBI Taxonomy" id="225971"/>
    <lineage>
        <taxon>Bacteria</taxon>
        <taxon>Pseudomonadati</taxon>
        <taxon>Pseudomonadota</taxon>
        <taxon>Alphaproteobacteria</taxon>
        <taxon>Sphingomonadales</taxon>
        <taxon>Erythrobacteraceae</taxon>
        <taxon>Qipengyuania</taxon>
    </lineage>
</organism>
<dbReference type="AlphaFoldDB" id="A0A6I4U9X2"/>
<protein>
    <submittedName>
        <fullName evidence="2">Uncharacterized protein</fullName>
    </submittedName>
</protein>